<proteinExistence type="inferred from homology"/>
<dbReference type="PROSITE" id="PS01031">
    <property type="entry name" value="SHSP"/>
    <property type="match status" value="1"/>
</dbReference>
<keyword evidence="6" id="KW-1185">Reference proteome</keyword>
<name>A0A8J2K6V2_9HEXA</name>
<dbReference type="InterPro" id="IPR002068">
    <property type="entry name" value="A-crystallin/Hsp20_dom"/>
</dbReference>
<reference evidence="5" key="1">
    <citation type="submission" date="2021-06" db="EMBL/GenBank/DDBJ databases">
        <authorList>
            <person name="Hodson N. C."/>
            <person name="Mongue J. A."/>
            <person name="Jaron S. K."/>
        </authorList>
    </citation>
    <scope>NUCLEOTIDE SEQUENCE</scope>
</reference>
<evidence type="ECO:0000256" key="3">
    <source>
        <dbReference type="SAM" id="MobiDB-lite"/>
    </source>
</evidence>
<feature type="region of interest" description="Disordered" evidence="3">
    <location>
        <begin position="1"/>
        <end position="35"/>
    </location>
</feature>
<dbReference type="Pfam" id="PF00011">
    <property type="entry name" value="HSP20"/>
    <property type="match status" value="1"/>
</dbReference>
<comment type="similarity">
    <text evidence="1 2">Belongs to the small heat shock protein (HSP20) family.</text>
</comment>
<dbReference type="Proteomes" id="UP000708208">
    <property type="component" value="Unassembled WGS sequence"/>
</dbReference>
<dbReference type="EMBL" id="CAJVCH010189676">
    <property type="protein sequence ID" value="CAG7730147.1"/>
    <property type="molecule type" value="Genomic_DNA"/>
</dbReference>
<evidence type="ECO:0000256" key="2">
    <source>
        <dbReference type="RuleBase" id="RU003616"/>
    </source>
</evidence>
<evidence type="ECO:0000259" key="4">
    <source>
        <dbReference type="PROSITE" id="PS01031"/>
    </source>
</evidence>
<evidence type="ECO:0000313" key="6">
    <source>
        <dbReference type="Proteomes" id="UP000708208"/>
    </source>
</evidence>
<feature type="compositionally biased region" description="Polar residues" evidence="3">
    <location>
        <begin position="110"/>
        <end position="124"/>
    </location>
</feature>
<feature type="domain" description="SHSP" evidence="4">
    <location>
        <begin position="208"/>
        <end position="302"/>
    </location>
</feature>
<comment type="caution">
    <text evidence="5">The sequence shown here is derived from an EMBL/GenBank/DDBJ whole genome shotgun (WGS) entry which is preliminary data.</text>
</comment>
<evidence type="ECO:0000313" key="5">
    <source>
        <dbReference type="EMBL" id="CAG7730147.1"/>
    </source>
</evidence>
<sequence length="302" mass="33774">MTSQSDHLRLRARGRSFSKGENHDEDSSIKAKEAEEREAHINYTLDMVVHDLVSQGHLHPAKSYLLKTPEMRDHIGKMCDKLNQRKHEDQGGTAPTFARKNVPKSKRASKNPTNTASDKSQNLTKEFILPKKEKPVIKHKDGLKPVSTSLANIPGSANISHPKPEQSKTVEPWITPRDIVDDKKRRPMISKPDNRNATSSKNKGKKVPPKVPLSDPSTTNELSAQAFRAKVDISGFENDEITLDLEGRRLVIVGQRAKKGEQNARKLTEVIEIPEGVNLENLKMGRRLDGSLLIEEFVPGLD</sequence>
<accession>A0A8J2K6V2</accession>
<dbReference type="AlphaFoldDB" id="A0A8J2K6V2"/>
<gene>
    <name evidence="5" type="ORF">AFUS01_LOCUS18814</name>
</gene>
<organism evidence="5 6">
    <name type="scientific">Allacma fusca</name>
    <dbReference type="NCBI Taxonomy" id="39272"/>
    <lineage>
        <taxon>Eukaryota</taxon>
        <taxon>Metazoa</taxon>
        <taxon>Ecdysozoa</taxon>
        <taxon>Arthropoda</taxon>
        <taxon>Hexapoda</taxon>
        <taxon>Collembola</taxon>
        <taxon>Symphypleona</taxon>
        <taxon>Sminthuridae</taxon>
        <taxon>Allacma</taxon>
    </lineage>
</organism>
<feature type="compositionally biased region" description="Basic and acidic residues" evidence="3">
    <location>
        <begin position="18"/>
        <end position="35"/>
    </location>
</feature>
<feature type="region of interest" description="Disordered" evidence="3">
    <location>
        <begin position="85"/>
        <end position="135"/>
    </location>
</feature>
<evidence type="ECO:0000256" key="1">
    <source>
        <dbReference type="PROSITE-ProRule" id="PRU00285"/>
    </source>
</evidence>
<dbReference type="OrthoDB" id="8946669at2759"/>
<protein>
    <recommendedName>
        <fullName evidence="4">SHSP domain-containing protein</fullName>
    </recommendedName>
</protein>
<feature type="region of interest" description="Disordered" evidence="3">
    <location>
        <begin position="176"/>
        <end position="220"/>
    </location>
</feature>